<reference evidence="1 2" key="1">
    <citation type="journal article" date="2012" name="PLoS ONE">
        <title>Edwardsiella comparative phylogenomics reveal the new intra/inter-species taxonomic relationships, virulence evolution and niche adaptation mechanisms.</title>
        <authorList>
            <person name="Yang M."/>
            <person name="Lv Y."/>
            <person name="Xiao J."/>
            <person name="Wu H."/>
            <person name="Zheng H."/>
            <person name="Liu Q."/>
            <person name="Zhang Y."/>
            <person name="Wang Q."/>
        </authorList>
    </citation>
    <scope>NUCLEOTIDE SEQUENCE [LARGE SCALE GENOMIC DNA]</scope>
    <source>
        <strain evidence="2">080813</strain>
    </source>
</reference>
<organism evidence="1 2">
    <name type="scientific">Edwardsiella anguillarum ET080813</name>
    <dbReference type="NCBI Taxonomy" id="667120"/>
    <lineage>
        <taxon>Bacteria</taxon>
        <taxon>Pseudomonadati</taxon>
        <taxon>Pseudomonadota</taxon>
        <taxon>Gammaproteobacteria</taxon>
        <taxon>Enterobacterales</taxon>
        <taxon>Hafniaceae</taxon>
        <taxon>Edwardsiella</taxon>
    </lineage>
</organism>
<accession>A0A076LLV2</accession>
<dbReference type="EMBL" id="CP006664">
    <property type="protein sequence ID" value="AIJ06649.1"/>
    <property type="molecule type" value="Genomic_DNA"/>
</dbReference>
<sequence length="40" mass="4539">MWREQFCFMADIADTPCHNMGAGTGRHSNSGGWTCRQKLH</sequence>
<gene>
    <name evidence="1" type="ORF">ETEE_0165</name>
</gene>
<protein>
    <submittedName>
        <fullName evidence="1">Uncharacterized protein</fullName>
    </submittedName>
</protein>
<dbReference type="Proteomes" id="UP000028681">
    <property type="component" value="Chromosome"/>
</dbReference>
<proteinExistence type="predicted"/>
<dbReference type="HOGENOM" id="CLU_3288762_0_0_6"/>
<dbReference type="AlphaFoldDB" id="A0A076LLV2"/>
<evidence type="ECO:0000313" key="1">
    <source>
        <dbReference type="EMBL" id="AIJ06649.1"/>
    </source>
</evidence>
<dbReference type="KEGG" id="ete:ETEE_0165"/>
<name>A0A076LLV2_9GAMM</name>
<evidence type="ECO:0000313" key="2">
    <source>
        <dbReference type="Proteomes" id="UP000028681"/>
    </source>
</evidence>